<dbReference type="HOGENOM" id="CLU_087989_0_0_1"/>
<keyword evidence="1" id="KW-1133">Transmembrane helix</keyword>
<reference evidence="3" key="2">
    <citation type="submission" date="2015-07" db="EMBL/GenBank/DDBJ databases">
        <title>Contrasting host-pathogen interactions and genome evolution in two generalist and specialist microsporidian pathogens of mosquitoes.</title>
        <authorList>
            <consortium name="The Broad Institute Genomics Platform"/>
            <consortium name="The Broad Institute Genome Sequencing Center for Infectious Disease"/>
            <person name="Cuomo C.A."/>
            <person name="Sanscrainte N.D."/>
            <person name="Goldberg J.M."/>
            <person name="Heiman D."/>
            <person name="Young S."/>
            <person name="Zeng Q."/>
            <person name="Becnel J.J."/>
            <person name="Birren B.W."/>
        </authorList>
    </citation>
    <scope>NUCLEOTIDE SEQUENCE [LARGE SCALE GENOMIC DNA]</scope>
    <source>
        <strain evidence="3">USNM 41457</strain>
    </source>
</reference>
<protein>
    <submittedName>
        <fullName evidence="2">Uncharacterized protein</fullName>
    </submittedName>
</protein>
<evidence type="ECO:0000313" key="2">
    <source>
        <dbReference type="EMBL" id="EJW02332.1"/>
    </source>
</evidence>
<gene>
    <name evidence="2" type="ORF">EDEG_03234</name>
</gene>
<dbReference type="Proteomes" id="UP000003163">
    <property type="component" value="Unassembled WGS sequence"/>
</dbReference>
<dbReference type="AlphaFoldDB" id="J9DLS7"/>
<name>J9DLS7_EDHAE</name>
<sequence length="276" mass="32971">MNAETWQDWAKIFGFVVLCIFALFLLLVLLRAIFCAPKFICPRFMQNIDDLHLYLPIKSAETKLRSEFAKKLHEECLYLRKEFIEKENEIIFNKKAYDDFLENLRLSATKFWYYFYSEAMKDMRNFAVGEDLRKNQIIVASLVFNNIQITLYNFKRKETLRKKCFVKFHKQMINILGFTMSCIHRRFNNSEYNESEANKKIQELDKFEEKEFLKLLEIIREGPNGKEKEIVEETKKQNNEVILEIENAAIKYFEIAEDIVSKIPVDLRNGMKYILA</sequence>
<comment type="caution">
    <text evidence="2">The sequence shown here is derived from an EMBL/GenBank/DDBJ whole genome shotgun (WGS) entry which is preliminary data.</text>
</comment>
<proteinExistence type="predicted"/>
<evidence type="ECO:0000256" key="1">
    <source>
        <dbReference type="SAM" id="Phobius"/>
    </source>
</evidence>
<accession>J9DLS7</accession>
<reference evidence="2 3" key="1">
    <citation type="submission" date="2011-08" db="EMBL/GenBank/DDBJ databases">
        <authorList>
            <person name="Liu Z.J."/>
            <person name="Shi F.L."/>
            <person name="Lu J.Q."/>
            <person name="Li M."/>
            <person name="Wang Z.L."/>
        </authorList>
    </citation>
    <scope>NUCLEOTIDE SEQUENCE [LARGE SCALE GENOMIC DNA]</scope>
    <source>
        <strain evidence="2 3">USNM 41457</strain>
    </source>
</reference>
<dbReference type="VEuPathDB" id="MicrosporidiaDB:EDEG_03234"/>
<dbReference type="InParanoid" id="J9DLS7"/>
<keyword evidence="1" id="KW-0812">Transmembrane</keyword>
<evidence type="ECO:0000313" key="3">
    <source>
        <dbReference type="Proteomes" id="UP000003163"/>
    </source>
</evidence>
<keyword evidence="3" id="KW-1185">Reference proteome</keyword>
<dbReference type="EMBL" id="AFBI03000077">
    <property type="protein sequence ID" value="EJW02332.1"/>
    <property type="molecule type" value="Genomic_DNA"/>
</dbReference>
<keyword evidence="1" id="KW-0472">Membrane</keyword>
<organism evidence="2 3">
    <name type="scientific">Edhazardia aedis (strain USNM 41457)</name>
    <name type="common">Microsporidian parasite</name>
    <dbReference type="NCBI Taxonomy" id="1003232"/>
    <lineage>
        <taxon>Eukaryota</taxon>
        <taxon>Fungi</taxon>
        <taxon>Fungi incertae sedis</taxon>
        <taxon>Microsporidia</taxon>
        <taxon>Edhazardia</taxon>
    </lineage>
</organism>
<feature type="transmembrane region" description="Helical" evidence="1">
    <location>
        <begin position="12"/>
        <end position="34"/>
    </location>
</feature>